<keyword evidence="7 8" id="KW-0472">Membrane</keyword>
<feature type="transmembrane region" description="Helical" evidence="8">
    <location>
        <begin position="163"/>
        <end position="179"/>
    </location>
</feature>
<sequence>MVKDFFARWYSVLLPVLLVSIGIFFFFSHFTFGPGITNDSVDYIGTARNLIQQGSFISYDNALYSDWPPLYPLILAFLQILFKDNFYTAVLGLNSICLVVTAFLIAKILTKVCEPGLALAGALFWITAYTNQAVYAYAWTEPVYMVFTTAFIFYLIQLNQRRTLYLLVGASIFASMAALVRYSGVVNIVLGTSFLLYGTSKLKEGPIYRIKSSFLFATLSFAPLAVWLGRNFFLTGTLTGAGRPPVALLNIKYNIVSTIQIFGEWVFPFPRVEGVVYITSFLLTVYVAFHIKYLMPKKRETANNAGSTKSFVLSFCLWHTILYSALITYSAVVNSIVAPDIRLMSPALLTFIPLLVHDVQILFAKKHVFTRVAAYGVLTFLIGRNIYDTSILMATAATNGVDSLRNKKWIESELLIAYHNFYPELATIGKVYSNIPAVFYLYNVASVEPLNRKHMHVLSEKFFADPHTKFVIWFGEKENFESKLSKQAPSLACHVLQVFPEAVIYKVSLFKASAPSKEP</sequence>
<evidence type="ECO:0000256" key="3">
    <source>
        <dbReference type="ARBA" id="ARBA00022676"/>
    </source>
</evidence>
<feature type="transmembrane region" description="Helical" evidence="8">
    <location>
        <begin position="311"/>
        <end position="331"/>
    </location>
</feature>
<dbReference type="PANTHER" id="PTHR33908">
    <property type="entry name" value="MANNOSYLTRANSFERASE YKCB-RELATED"/>
    <property type="match status" value="1"/>
</dbReference>
<keyword evidence="2" id="KW-1003">Cell membrane</keyword>
<evidence type="ECO:0000256" key="1">
    <source>
        <dbReference type="ARBA" id="ARBA00004651"/>
    </source>
</evidence>
<dbReference type="Proteomes" id="UP000321926">
    <property type="component" value="Unassembled WGS sequence"/>
</dbReference>
<feature type="transmembrane region" description="Helical" evidence="8">
    <location>
        <begin position="136"/>
        <end position="156"/>
    </location>
</feature>
<keyword evidence="10" id="KW-1185">Reference proteome</keyword>
<feature type="transmembrane region" description="Helical" evidence="8">
    <location>
        <begin position="214"/>
        <end position="233"/>
    </location>
</feature>
<keyword evidence="6 8" id="KW-1133">Transmembrane helix</keyword>
<proteinExistence type="predicted"/>
<comment type="caution">
    <text evidence="9">The sequence shown here is derived from an EMBL/GenBank/DDBJ whole genome shotgun (WGS) entry which is preliminary data.</text>
</comment>
<evidence type="ECO:0000256" key="6">
    <source>
        <dbReference type="ARBA" id="ARBA00022989"/>
    </source>
</evidence>
<keyword evidence="3" id="KW-0328">Glycosyltransferase</keyword>
<evidence type="ECO:0000313" key="9">
    <source>
        <dbReference type="EMBL" id="TXK47672.1"/>
    </source>
</evidence>
<organism evidence="9 10">
    <name type="scientific">Pontibacter qinzhouensis</name>
    <dbReference type="NCBI Taxonomy" id="2603253"/>
    <lineage>
        <taxon>Bacteria</taxon>
        <taxon>Pseudomonadati</taxon>
        <taxon>Bacteroidota</taxon>
        <taxon>Cytophagia</taxon>
        <taxon>Cytophagales</taxon>
        <taxon>Hymenobacteraceae</taxon>
        <taxon>Pontibacter</taxon>
    </lineage>
</organism>
<dbReference type="OrthoDB" id="9123883at2"/>
<evidence type="ECO:0000256" key="4">
    <source>
        <dbReference type="ARBA" id="ARBA00022679"/>
    </source>
</evidence>
<feature type="transmembrane region" description="Helical" evidence="8">
    <location>
        <begin position="12"/>
        <end position="32"/>
    </location>
</feature>
<protein>
    <submittedName>
        <fullName evidence="9">Glycosyltransferase family 39 protein</fullName>
    </submittedName>
</protein>
<gene>
    <name evidence="9" type="ORF">FVR03_09000</name>
</gene>
<reference evidence="9 10" key="1">
    <citation type="submission" date="2019-08" db="EMBL/GenBank/DDBJ databases">
        <authorList>
            <person name="Shi S."/>
        </authorList>
    </citation>
    <scope>NUCLEOTIDE SEQUENCE [LARGE SCALE GENOMIC DNA]</scope>
    <source>
        <strain evidence="9 10">GY10130</strain>
    </source>
</reference>
<evidence type="ECO:0000256" key="8">
    <source>
        <dbReference type="SAM" id="Phobius"/>
    </source>
</evidence>
<feature type="transmembrane region" description="Helical" evidence="8">
    <location>
        <begin position="274"/>
        <end position="291"/>
    </location>
</feature>
<dbReference type="InterPro" id="IPR050297">
    <property type="entry name" value="LipidA_mod_glycosyltrf_83"/>
</dbReference>
<dbReference type="GO" id="GO:0005886">
    <property type="term" value="C:plasma membrane"/>
    <property type="evidence" value="ECO:0007669"/>
    <property type="project" value="UniProtKB-SubCell"/>
</dbReference>
<name>A0A5C8K9A1_9BACT</name>
<comment type="subcellular location">
    <subcellularLocation>
        <location evidence="1">Cell membrane</location>
        <topology evidence="1">Multi-pass membrane protein</topology>
    </subcellularLocation>
</comment>
<dbReference type="RefSeq" id="WP_147921415.1">
    <property type="nucleotide sequence ID" value="NZ_VRTY01000027.1"/>
</dbReference>
<dbReference type="EMBL" id="VRTY01000027">
    <property type="protein sequence ID" value="TXK47672.1"/>
    <property type="molecule type" value="Genomic_DNA"/>
</dbReference>
<evidence type="ECO:0000256" key="2">
    <source>
        <dbReference type="ARBA" id="ARBA00022475"/>
    </source>
</evidence>
<dbReference type="GO" id="GO:0016763">
    <property type="term" value="F:pentosyltransferase activity"/>
    <property type="evidence" value="ECO:0007669"/>
    <property type="project" value="TreeGrafter"/>
</dbReference>
<evidence type="ECO:0000313" key="10">
    <source>
        <dbReference type="Proteomes" id="UP000321926"/>
    </source>
</evidence>
<evidence type="ECO:0000256" key="7">
    <source>
        <dbReference type="ARBA" id="ARBA00023136"/>
    </source>
</evidence>
<dbReference type="PANTHER" id="PTHR33908:SF11">
    <property type="entry name" value="MEMBRANE PROTEIN"/>
    <property type="match status" value="1"/>
</dbReference>
<feature type="transmembrane region" description="Helical" evidence="8">
    <location>
        <begin position="112"/>
        <end position="130"/>
    </location>
</feature>
<dbReference type="GO" id="GO:0009103">
    <property type="term" value="P:lipopolysaccharide biosynthetic process"/>
    <property type="evidence" value="ECO:0007669"/>
    <property type="project" value="UniProtKB-ARBA"/>
</dbReference>
<feature type="transmembrane region" description="Helical" evidence="8">
    <location>
        <begin position="86"/>
        <end position="105"/>
    </location>
</feature>
<evidence type="ECO:0000256" key="5">
    <source>
        <dbReference type="ARBA" id="ARBA00022692"/>
    </source>
</evidence>
<accession>A0A5C8K9A1</accession>
<keyword evidence="4 9" id="KW-0808">Transferase</keyword>
<keyword evidence="5 8" id="KW-0812">Transmembrane</keyword>
<dbReference type="AlphaFoldDB" id="A0A5C8K9A1"/>